<dbReference type="InterPro" id="IPR011712">
    <property type="entry name" value="Sig_transdc_His_kin_sub3_dim/P"/>
</dbReference>
<keyword evidence="4" id="KW-0808">Transferase</keyword>
<dbReference type="SUPFAM" id="SSF55874">
    <property type="entry name" value="ATPase domain of HSP90 chaperone/DNA topoisomerase II/histidine kinase"/>
    <property type="match status" value="1"/>
</dbReference>
<feature type="transmembrane region" description="Helical" evidence="9">
    <location>
        <begin position="106"/>
        <end position="125"/>
    </location>
</feature>
<evidence type="ECO:0000259" key="10">
    <source>
        <dbReference type="SMART" id="SM00387"/>
    </source>
</evidence>
<keyword evidence="12" id="KW-1185">Reference proteome</keyword>
<keyword evidence="9" id="KW-1133">Transmembrane helix</keyword>
<keyword evidence="8" id="KW-0902">Two-component regulatory system</keyword>
<reference evidence="11 12" key="1">
    <citation type="journal article" date="2012" name="Stand. Genomic Sci.">
        <title>Genome sequence of the ocean sediment bacterium Saccharomonospora marina type strain (XMU15(T)).</title>
        <authorList>
            <person name="Klenk H.P."/>
            <person name="Lu M."/>
            <person name="Lucas S."/>
            <person name="Lapidus A."/>
            <person name="Copeland A."/>
            <person name="Pitluck S."/>
            <person name="Goodwin L.A."/>
            <person name="Han C."/>
            <person name="Tapia R."/>
            <person name="Brambilla E.M."/>
            <person name="Potter G."/>
            <person name="Land M."/>
            <person name="Ivanova N."/>
            <person name="Rohde M."/>
            <person name="Goker M."/>
            <person name="Detter J.C."/>
            <person name="Li W.J."/>
            <person name="Kyrpides N.C."/>
            <person name="Woyke T."/>
        </authorList>
    </citation>
    <scope>NUCLEOTIDE SEQUENCE [LARGE SCALE GENOMIC DNA]</scope>
    <source>
        <strain evidence="11 12">XMU15</strain>
    </source>
</reference>
<dbReference type="InterPro" id="IPR003594">
    <property type="entry name" value="HATPase_dom"/>
</dbReference>
<dbReference type="PANTHER" id="PTHR24421">
    <property type="entry name" value="NITRATE/NITRITE SENSOR PROTEIN NARX-RELATED"/>
    <property type="match status" value="1"/>
</dbReference>
<dbReference type="GO" id="GO:0000155">
    <property type="term" value="F:phosphorelay sensor kinase activity"/>
    <property type="evidence" value="ECO:0007669"/>
    <property type="project" value="InterPro"/>
</dbReference>
<evidence type="ECO:0000313" key="12">
    <source>
        <dbReference type="Proteomes" id="UP000004926"/>
    </source>
</evidence>
<keyword evidence="3" id="KW-0597">Phosphoprotein</keyword>
<keyword evidence="9" id="KW-0472">Membrane</keyword>
<dbReference type="SMART" id="SM00387">
    <property type="entry name" value="HATPase_c"/>
    <property type="match status" value="1"/>
</dbReference>
<evidence type="ECO:0000256" key="6">
    <source>
        <dbReference type="ARBA" id="ARBA00022777"/>
    </source>
</evidence>
<dbReference type="AlphaFoldDB" id="H5X8G9"/>
<dbReference type="EMBL" id="CM001439">
    <property type="protein sequence ID" value="EHR50265.1"/>
    <property type="molecule type" value="Genomic_DNA"/>
</dbReference>
<sequence length="390" mass="41169">MPRAKPASPDGVDPRVVDAVLAVAMALAVAVVIAADLERTGRAVPAAYLFAAGFGVLVLARRRAPRVVLWLTVLGIFAYYTFGFPPIGIALPAIAALYSAAERSHLRSAAIAGVVLTAVAAYARIEEGLPTAYVASYEFLTNVALVAAAIAFGYSVHLRREARSQQERLNALTVLEQELAAENRVNTERMRIARDMHDVVGHGMSVIVLHGNVAAEAIGHDEAAAARAVQRIRDAAATTMRDLRATVKLLRTPGAGADEREAVGLSALPNLCRVARDAGVVAELRMDADPERVDGAVSAAAYRVVQEALTNVIRHADAACVRVRVRMAGDELEVEVADDGRGSVAAQDRDGHGIAGMTERVTLLGGTLSARNGTAGGFVVRARIPARLRT</sequence>
<keyword evidence="7" id="KW-0067">ATP-binding</keyword>
<name>H5X8G9_9PSEU</name>
<dbReference type="Gene3D" id="1.20.5.1930">
    <property type="match status" value="1"/>
</dbReference>
<gene>
    <name evidence="11" type="ORF">SacmaDRAFT_2009</name>
</gene>
<feature type="domain" description="Histidine kinase/HSP90-like ATPase" evidence="10">
    <location>
        <begin position="296"/>
        <end position="388"/>
    </location>
</feature>
<dbReference type="Gene3D" id="3.30.565.10">
    <property type="entry name" value="Histidine kinase-like ATPase, C-terminal domain"/>
    <property type="match status" value="1"/>
</dbReference>
<evidence type="ECO:0000256" key="2">
    <source>
        <dbReference type="ARBA" id="ARBA00012438"/>
    </source>
</evidence>
<organism evidence="11 12">
    <name type="scientific">Saccharomonospora marina XMU15</name>
    <dbReference type="NCBI Taxonomy" id="882083"/>
    <lineage>
        <taxon>Bacteria</taxon>
        <taxon>Bacillati</taxon>
        <taxon>Actinomycetota</taxon>
        <taxon>Actinomycetes</taxon>
        <taxon>Pseudonocardiales</taxon>
        <taxon>Pseudonocardiaceae</taxon>
        <taxon>Saccharomonospora</taxon>
    </lineage>
</organism>
<dbReference type="OrthoDB" id="227596at2"/>
<dbReference type="GO" id="GO:0046983">
    <property type="term" value="F:protein dimerization activity"/>
    <property type="evidence" value="ECO:0007669"/>
    <property type="project" value="InterPro"/>
</dbReference>
<dbReference type="EC" id="2.7.13.3" evidence="2"/>
<evidence type="ECO:0000256" key="3">
    <source>
        <dbReference type="ARBA" id="ARBA00022553"/>
    </source>
</evidence>
<accession>H5X8G9</accession>
<dbReference type="RefSeq" id="WP_009153650.1">
    <property type="nucleotide sequence ID" value="NZ_CM001439.1"/>
</dbReference>
<evidence type="ECO:0000256" key="1">
    <source>
        <dbReference type="ARBA" id="ARBA00000085"/>
    </source>
</evidence>
<dbReference type="PANTHER" id="PTHR24421:SF10">
    <property type="entry name" value="NITRATE_NITRITE SENSOR PROTEIN NARQ"/>
    <property type="match status" value="1"/>
</dbReference>
<dbReference type="InterPro" id="IPR050482">
    <property type="entry name" value="Sensor_HK_TwoCompSys"/>
</dbReference>
<dbReference type="GO" id="GO:0005524">
    <property type="term" value="F:ATP binding"/>
    <property type="evidence" value="ECO:0007669"/>
    <property type="project" value="UniProtKB-KW"/>
</dbReference>
<feature type="transmembrane region" description="Helical" evidence="9">
    <location>
        <begin position="44"/>
        <end position="61"/>
    </location>
</feature>
<dbReference type="Proteomes" id="UP000004926">
    <property type="component" value="Chromosome"/>
</dbReference>
<feature type="transmembrane region" description="Helical" evidence="9">
    <location>
        <begin position="67"/>
        <end position="94"/>
    </location>
</feature>
<dbReference type="eggNOG" id="COG4585">
    <property type="taxonomic scope" value="Bacteria"/>
</dbReference>
<evidence type="ECO:0000313" key="11">
    <source>
        <dbReference type="EMBL" id="EHR50265.1"/>
    </source>
</evidence>
<dbReference type="HOGENOM" id="CLU_000445_20_1_11"/>
<feature type="transmembrane region" description="Helical" evidence="9">
    <location>
        <begin position="20"/>
        <end position="37"/>
    </location>
</feature>
<dbReference type="STRING" id="882083.SacmaDRAFT_2009"/>
<dbReference type="GO" id="GO:0016020">
    <property type="term" value="C:membrane"/>
    <property type="evidence" value="ECO:0007669"/>
    <property type="project" value="InterPro"/>
</dbReference>
<keyword evidence="6 11" id="KW-0418">Kinase</keyword>
<evidence type="ECO:0000256" key="5">
    <source>
        <dbReference type="ARBA" id="ARBA00022741"/>
    </source>
</evidence>
<keyword evidence="9" id="KW-0812">Transmembrane</keyword>
<comment type="catalytic activity">
    <reaction evidence="1">
        <text>ATP + protein L-histidine = ADP + protein N-phospho-L-histidine.</text>
        <dbReference type="EC" id="2.7.13.3"/>
    </reaction>
</comment>
<dbReference type="Pfam" id="PF07730">
    <property type="entry name" value="HisKA_3"/>
    <property type="match status" value="1"/>
</dbReference>
<evidence type="ECO:0000256" key="9">
    <source>
        <dbReference type="SAM" id="Phobius"/>
    </source>
</evidence>
<evidence type="ECO:0000256" key="4">
    <source>
        <dbReference type="ARBA" id="ARBA00022679"/>
    </source>
</evidence>
<keyword evidence="5" id="KW-0547">Nucleotide-binding</keyword>
<protein>
    <recommendedName>
        <fullName evidence="2">histidine kinase</fullName>
        <ecNumber evidence="2">2.7.13.3</ecNumber>
    </recommendedName>
</protein>
<proteinExistence type="predicted"/>
<evidence type="ECO:0000256" key="7">
    <source>
        <dbReference type="ARBA" id="ARBA00022840"/>
    </source>
</evidence>
<dbReference type="Pfam" id="PF02518">
    <property type="entry name" value="HATPase_c"/>
    <property type="match status" value="1"/>
</dbReference>
<dbReference type="InterPro" id="IPR036890">
    <property type="entry name" value="HATPase_C_sf"/>
</dbReference>
<evidence type="ECO:0000256" key="8">
    <source>
        <dbReference type="ARBA" id="ARBA00023012"/>
    </source>
</evidence>
<dbReference type="CDD" id="cd16917">
    <property type="entry name" value="HATPase_UhpB-NarQ-NarX-like"/>
    <property type="match status" value="1"/>
</dbReference>
<feature type="transmembrane region" description="Helical" evidence="9">
    <location>
        <begin position="137"/>
        <end position="156"/>
    </location>
</feature>